<accession>A0A1Y2FWS0</accession>
<dbReference type="STRING" id="56484.A0A1Y2FWS0"/>
<comment type="caution">
    <text evidence="5">The sequence shown here is derived from an EMBL/GenBank/DDBJ whole genome shotgun (WGS) entry which is preliminary data.</text>
</comment>
<keyword evidence="3" id="KW-0012">Acyltransferase</keyword>
<dbReference type="Pfam" id="PF13302">
    <property type="entry name" value="Acetyltransf_3"/>
    <property type="match status" value="1"/>
</dbReference>
<dbReference type="Proteomes" id="UP000193685">
    <property type="component" value="Unassembled WGS sequence"/>
</dbReference>
<dbReference type="GeneID" id="63784035"/>
<reference evidence="5 6" key="1">
    <citation type="submission" date="2016-07" db="EMBL/GenBank/DDBJ databases">
        <title>Pervasive Adenine N6-methylation of Active Genes in Fungi.</title>
        <authorList>
            <consortium name="DOE Joint Genome Institute"/>
            <person name="Mondo S.J."/>
            <person name="Dannebaum R.O."/>
            <person name="Kuo R.C."/>
            <person name="Labutti K."/>
            <person name="Haridas S."/>
            <person name="Kuo A."/>
            <person name="Salamov A."/>
            <person name="Ahrendt S.R."/>
            <person name="Lipzen A."/>
            <person name="Sullivan W."/>
            <person name="Andreopoulos W.B."/>
            <person name="Clum A."/>
            <person name="Lindquist E."/>
            <person name="Daum C."/>
            <person name="Ramamoorthy G.K."/>
            <person name="Gryganskyi A."/>
            <person name="Culley D."/>
            <person name="Magnuson J.K."/>
            <person name="James T.Y."/>
            <person name="O'Malley M.A."/>
            <person name="Stajich J.E."/>
            <person name="Spatafora J.W."/>
            <person name="Visel A."/>
            <person name="Grigoriev I.V."/>
        </authorList>
    </citation>
    <scope>NUCLEOTIDE SEQUENCE [LARGE SCALE GENOMIC DNA]</scope>
    <source>
        <strain evidence="5 6">12-1054</strain>
    </source>
</reference>
<dbReference type="PANTHER" id="PTHR13256">
    <property type="entry name" value="N-ACETYLTRANSFERASE 9"/>
    <property type="match status" value="1"/>
</dbReference>
<dbReference type="Gene3D" id="3.40.630.30">
    <property type="match status" value="1"/>
</dbReference>
<organism evidence="5 6">
    <name type="scientific">Protomyces lactucae-debilis</name>
    <dbReference type="NCBI Taxonomy" id="2754530"/>
    <lineage>
        <taxon>Eukaryota</taxon>
        <taxon>Fungi</taxon>
        <taxon>Dikarya</taxon>
        <taxon>Ascomycota</taxon>
        <taxon>Taphrinomycotina</taxon>
        <taxon>Taphrinomycetes</taxon>
        <taxon>Taphrinales</taxon>
        <taxon>Protomycetaceae</taxon>
        <taxon>Protomyces</taxon>
    </lineage>
</organism>
<dbReference type="PANTHER" id="PTHR13256:SF16">
    <property type="entry name" value="ALPHA_BETA-TUBULIN-N-ACETYLTRANSFERASE 9"/>
    <property type="match status" value="1"/>
</dbReference>
<keyword evidence="2" id="KW-0808">Transferase</keyword>
<evidence type="ECO:0000313" key="5">
    <source>
        <dbReference type="EMBL" id="ORY87636.1"/>
    </source>
</evidence>
<dbReference type="InterPro" id="IPR000182">
    <property type="entry name" value="GNAT_dom"/>
</dbReference>
<dbReference type="InterPro" id="IPR016181">
    <property type="entry name" value="Acyl_CoA_acyltransferase"/>
</dbReference>
<protein>
    <submittedName>
        <fullName evidence="5">GNAT domain-domain-containing protein</fullName>
    </submittedName>
</protein>
<dbReference type="EMBL" id="MCFI01000001">
    <property type="protein sequence ID" value="ORY87636.1"/>
    <property type="molecule type" value="Genomic_DNA"/>
</dbReference>
<dbReference type="RefSeq" id="XP_040728131.1">
    <property type="nucleotide sequence ID" value="XM_040867436.1"/>
</dbReference>
<dbReference type="InterPro" id="IPR039135">
    <property type="entry name" value="NAT9-like"/>
</dbReference>
<dbReference type="SUPFAM" id="SSF55729">
    <property type="entry name" value="Acyl-CoA N-acyltransferases (Nat)"/>
    <property type="match status" value="1"/>
</dbReference>
<comment type="similarity">
    <text evidence="1">Belongs to the acetyltransferase family. GNAT subfamily.</text>
</comment>
<dbReference type="GO" id="GO:0008080">
    <property type="term" value="F:N-acetyltransferase activity"/>
    <property type="evidence" value="ECO:0007669"/>
    <property type="project" value="InterPro"/>
</dbReference>
<feature type="domain" description="N-acetyltransferase" evidence="4">
    <location>
        <begin position="15"/>
        <end position="178"/>
    </location>
</feature>
<evidence type="ECO:0000313" key="6">
    <source>
        <dbReference type="Proteomes" id="UP000193685"/>
    </source>
</evidence>
<evidence type="ECO:0000256" key="2">
    <source>
        <dbReference type="ARBA" id="ARBA00022679"/>
    </source>
</evidence>
<evidence type="ECO:0000256" key="1">
    <source>
        <dbReference type="ARBA" id="ARBA00009342"/>
    </source>
</evidence>
<keyword evidence="6" id="KW-1185">Reference proteome</keyword>
<dbReference type="OrthoDB" id="5043642at2759"/>
<evidence type="ECO:0000256" key="3">
    <source>
        <dbReference type="ARBA" id="ARBA00023315"/>
    </source>
</evidence>
<evidence type="ECO:0000259" key="4">
    <source>
        <dbReference type="Pfam" id="PF13302"/>
    </source>
</evidence>
<dbReference type="AlphaFoldDB" id="A0A1Y2FWS0"/>
<name>A0A1Y2FWS0_PROLT</name>
<sequence length="223" mass="25330">MLLNKDTCLSNALVQLVPYTAAHVPRYYQWMQDPEVLALTASEPLSLEEEYEMQCSWQEDADKLTFIILRATTDSVAGVDGDSIDRMVGDVNMFLHEYDGSEESHDVEDGCYMGELEIMIAEAGSRRQGLGRSAMLLFMAYILKHQSQIVSTGKLVCLRVKIGKDNVKSLALFEGLGFSKYKYVEIFEEHELRLQILDTTAAHVRALMRDTDQTWEEFKMPNA</sequence>
<proteinExistence type="inferred from homology"/>
<dbReference type="OMA" id="WHVPRYH"/>
<gene>
    <name evidence="5" type="ORF">BCR37DRAFT_342531</name>
</gene>